<evidence type="ECO:0000313" key="2">
    <source>
        <dbReference type="EMBL" id="KAK7312293.1"/>
    </source>
</evidence>
<dbReference type="PANTHER" id="PTHR46598:SF2">
    <property type="entry name" value="OS01G0788900 PROTEIN"/>
    <property type="match status" value="1"/>
</dbReference>
<keyword evidence="3" id="KW-1185">Reference proteome</keyword>
<evidence type="ECO:0000256" key="1">
    <source>
        <dbReference type="ARBA" id="ARBA00007626"/>
    </source>
</evidence>
<organism evidence="2 3">
    <name type="scientific">Canavalia gladiata</name>
    <name type="common">Sword bean</name>
    <name type="synonym">Dolichos gladiatus</name>
    <dbReference type="NCBI Taxonomy" id="3824"/>
    <lineage>
        <taxon>Eukaryota</taxon>
        <taxon>Viridiplantae</taxon>
        <taxon>Streptophyta</taxon>
        <taxon>Embryophyta</taxon>
        <taxon>Tracheophyta</taxon>
        <taxon>Spermatophyta</taxon>
        <taxon>Magnoliopsida</taxon>
        <taxon>eudicotyledons</taxon>
        <taxon>Gunneridae</taxon>
        <taxon>Pentapetalae</taxon>
        <taxon>rosids</taxon>
        <taxon>fabids</taxon>
        <taxon>Fabales</taxon>
        <taxon>Fabaceae</taxon>
        <taxon>Papilionoideae</taxon>
        <taxon>50 kb inversion clade</taxon>
        <taxon>NPAAA clade</taxon>
        <taxon>indigoferoid/millettioid clade</taxon>
        <taxon>Phaseoleae</taxon>
        <taxon>Canavalia</taxon>
    </lineage>
</organism>
<gene>
    <name evidence="2" type="ORF">VNO77_36057</name>
</gene>
<comment type="similarity">
    <text evidence="1">Belongs to the PPR family. P subfamily.</text>
</comment>
<reference evidence="2 3" key="1">
    <citation type="submission" date="2024-01" db="EMBL/GenBank/DDBJ databases">
        <title>The genomes of 5 underutilized Papilionoideae crops provide insights into root nodulation and disease resistanc.</title>
        <authorList>
            <person name="Jiang F."/>
        </authorList>
    </citation>
    <scope>NUCLEOTIDE SEQUENCE [LARGE SCALE GENOMIC DNA]</scope>
    <source>
        <strain evidence="2">LVBAO_FW01</strain>
        <tissue evidence="2">Leaves</tissue>
    </source>
</reference>
<sequence>MQEANDPCCQEDARWTSRRIIFLQIELNGHHTYLSPDNGYVLSEKYLVVLMLLWNEIKGKLPVHGQKKGIKFDNNLFGAFLLYVIVKRESGACVVKRLIQRLL</sequence>
<dbReference type="Proteomes" id="UP001367508">
    <property type="component" value="Unassembled WGS sequence"/>
</dbReference>
<proteinExistence type="inferred from homology"/>
<evidence type="ECO:0000313" key="3">
    <source>
        <dbReference type="Proteomes" id="UP001367508"/>
    </source>
</evidence>
<dbReference type="EMBL" id="JAYMYQ010000009">
    <property type="protein sequence ID" value="KAK7312293.1"/>
    <property type="molecule type" value="Genomic_DNA"/>
</dbReference>
<dbReference type="PANTHER" id="PTHR46598">
    <property type="entry name" value="BNAC05G43320D PROTEIN"/>
    <property type="match status" value="1"/>
</dbReference>
<comment type="caution">
    <text evidence="2">The sequence shown here is derived from an EMBL/GenBank/DDBJ whole genome shotgun (WGS) entry which is preliminary data.</text>
</comment>
<accession>A0AAN9K8T0</accession>
<dbReference type="AlphaFoldDB" id="A0AAN9K8T0"/>
<name>A0AAN9K8T0_CANGL</name>
<protein>
    <submittedName>
        <fullName evidence="2">Uncharacterized protein</fullName>
    </submittedName>
</protein>